<dbReference type="PROSITE" id="PS01330">
    <property type="entry name" value="PABS_1"/>
    <property type="match status" value="1"/>
</dbReference>
<keyword evidence="3" id="KW-1185">Reference proteome</keyword>
<reference evidence="2" key="2">
    <citation type="submission" date="2020-10" db="EMBL/GenBank/DDBJ databases">
        <title>Mucilaginibacter sp. nov., isolated from soil.</title>
        <authorList>
            <person name="Jeon C.O."/>
        </authorList>
    </citation>
    <scope>NUCLEOTIDE SEQUENCE</scope>
    <source>
        <strain evidence="2">R11</strain>
    </source>
</reference>
<evidence type="ECO:0000259" key="1">
    <source>
        <dbReference type="Pfam" id="PF13649"/>
    </source>
</evidence>
<keyword evidence="2" id="KW-0808">Transferase</keyword>
<gene>
    <name evidence="2" type="ORF">GSY63_19625</name>
</gene>
<dbReference type="GO" id="GO:0008168">
    <property type="term" value="F:methyltransferase activity"/>
    <property type="evidence" value="ECO:0007669"/>
    <property type="project" value="UniProtKB-KW"/>
</dbReference>
<accession>A0A965ZJ39</accession>
<keyword evidence="2" id="KW-0489">Methyltransferase</keyword>
<sequence>MASNYDNTAWFYDPLSRMVFGRSLIKSQTSLLKYIPAKANILIVGGGTGWLLDEITKVHPDGLDVTYVEISAKMMALSKNRNLGNNNVTFINRAIEDVKFLRQFDVIFTPFLFDNFTAENLHRIFNHIHNLLKPDGIWLNTDFQVAGKWWHKLILQTMYTFFKVFGAVETSTMPEIQTLFKQKNYRILSQQTYYGSFVISQAMQKQPA</sequence>
<dbReference type="Proteomes" id="UP000638732">
    <property type="component" value="Unassembled WGS sequence"/>
</dbReference>
<reference evidence="2" key="1">
    <citation type="submission" date="2020-01" db="EMBL/GenBank/DDBJ databases">
        <authorList>
            <person name="Seo Y.L."/>
        </authorList>
    </citation>
    <scope>NUCLEOTIDE SEQUENCE</scope>
    <source>
        <strain evidence="2">R11</strain>
    </source>
</reference>
<organism evidence="2 3">
    <name type="scientific">Mucilaginibacter agri</name>
    <dbReference type="NCBI Taxonomy" id="2695265"/>
    <lineage>
        <taxon>Bacteria</taxon>
        <taxon>Pseudomonadati</taxon>
        <taxon>Bacteroidota</taxon>
        <taxon>Sphingobacteriia</taxon>
        <taxon>Sphingobacteriales</taxon>
        <taxon>Sphingobacteriaceae</taxon>
        <taxon>Mucilaginibacter</taxon>
    </lineage>
</organism>
<dbReference type="EMBL" id="WWEO01000044">
    <property type="protein sequence ID" value="NCD71585.1"/>
    <property type="molecule type" value="Genomic_DNA"/>
</dbReference>
<dbReference type="RefSeq" id="WP_166587529.1">
    <property type="nucleotide sequence ID" value="NZ_WWEO01000044.1"/>
</dbReference>
<evidence type="ECO:0000313" key="2">
    <source>
        <dbReference type="EMBL" id="NCD71585.1"/>
    </source>
</evidence>
<dbReference type="CDD" id="cd02440">
    <property type="entry name" value="AdoMet_MTases"/>
    <property type="match status" value="1"/>
</dbReference>
<dbReference type="GO" id="GO:0032259">
    <property type="term" value="P:methylation"/>
    <property type="evidence" value="ECO:0007669"/>
    <property type="project" value="UniProtKB-KW"/>
</dbReference>
<feature type="domain" description="Methyltransferase" evidence="1">
    <location>
        <begin position="41"/>
        <end position="136"/>
    </location>
</feature>
<proteinExistence type="predicted"/>
<dbReference type="AlphaFoldDB" id="A0A965ZJ39"/>
<dbReference type="InterPro" id="IPR030373">
    <property type="entry name" value="PABS_CS"/>
</dbReference>
<comment type="caution">
    <text evidence="2">The sequence shown here is derived from an EMBL/GenBank/DDBJ whole genome shotgun (WGS) entry which is preliminary data.</text>
</comment>
<dbReference type="SUPFAM" id="SSF53335">
    <property type="entry name" value="S-adenosyl-L-methionine-dependent methyltransferases"/>
    <property type="match status" value="1"/>
</dbReference>
<dbReference type="InterPro" id="IPR041698">
    <property type="entry name" value="Methyltransf_25"/>
</dbReference>
<dbReference type="Gene3D" id="3.40.50.150">
    <property type="entry name" value="Vaccinia Virus protein VP39"/>
    <property type="match status" value="1"/>
</dbReference>
<evidence type="ECO:0000313" key="3">
    <source>
        <dbReference type="Proteomes" id="UP000638732"/>
    </source>
</evidence>
<name>A0A965ZJ39_9SPHI</name>
<dbReference type="Pfam" id="PF13649">
    <property type="entry name" value="Methyltransf_25"/>
    <property type="match status" value="1"/>
</dbReference>
<protein>
    <submittedName>
        <fullName evidence="2">Methyltransferase domain-containing protein</fullName>
    </submittedName>
</protein>
<dbReference type="InterPro" id="IPR029063">
    <property type="entry name" value="SAM-dependent_MTases_sf"/>
</dbReference>